<dbReference type="PIRSF" id="PIRSF000386">
    <property type="entry name" value="tRNA_mtase"/>
    <property type="match status" value="1"/>
</dbReference>
<dbReference type="GO" id="GO:0052906">
    <property type="term" value="F:tRNA (guanine(37)-N1)-methyltransferase activity"/>
    <property type="evidence" value="ECO:0007669"/>
    <property type="project" value="UniProtKB-UniRule"/>
</dbReference>
<dbReference type="FunFam" id="3.40.1280.10:FF:000001">
    <property type="entry name" value="tRNA (guanine-N(1)-)-methyltransferase"/>
    <property type="match status" value="1"/>
</dbReference>
<evidence type="ECO:0000256" key="7">
    <source>
        <dbReference type="ARBA" id="ARBA00022490"/>
    </source>
</evidence>
<evidence type="ECO:0000256" key="6">
    <source>
        <dbReference type="ARBA" id="ARBA00014679"/>
    </source>
</evidence>
<reference evidence="20 21" key="1">
    <citation type="submission" date="2019-01" db="EMBL/GenBank/DDBJ databases">
        <title>Egibacter rhizosphaerae EGI 80759T.</title>
        <authorList>
            <person name="Chen D.-D."/>
            <person name="Tian Y."/>
            <person name="Jiao J.-Y."/>
            <person name="Zhang X.-T."/>
            <person name="Zhang Y.-G."/>
            <person name="Zhang Y."/>
            <person name="Xiao M."/>
            <person name="Shu W.-S."/>
            <person name="Li W.-J."/>
        </authorList>
    </citation>
    <scope>NUCLEOTIDE SEQUENCE [LARGE SCALE GENOMIC DNA]</scope>
    <source>
        <strain evidence="20 21">EGI 80759</strain>
    </source>
</reference>
<evidence type="ECO:0000256" key="3">
    <source>
        <dbReference type="ARBA" id="ARBA00007630"/>
    </source>
</evidence>
<dbReference type="Pfam" id="PF01746">
    <property type="entry name" value="tRNA_m1G_MT"/>
    <property type="match status" value="1"/>
</dbReference>
<keyword evidence="7 15" id="KW-0963">Cytoplasm</keyword>
<comment type="similarity">
    <text evidence="3 15 17">Belongs to the RNA methyltransferase TrmD family.</text>
</comment>
<evidence type="ECO:0000256" key="2">
    <source>
        <dbReference type="ARBA" id="ARBA00004496"/>
    </source>
</evidence>
<proteinExistence type="inferred from homology"/>
<keyword evidence="9 15" id="KW-0808">Transferase</keyword>
<feature type="binding site" evidence="15 16">
    <location>
        <begin position="133"/>
        <end position="138"/>
    </location>
    <ligand>
        <name>S-adenosyl-L-methionine</name>
        <dbReference type="ChEBI" id="CHEBI:59789"/>
    </ligand>
</feature>
<evidence type="ECO:0000256" key="16">
    <source>
        <dbReference type="PIRSR" id="PIRSR000386-1"/>
    </source>
</evidence>
<keyword evidence="21" id="KW-1185">Reference proteome</keyword>
<dbReference type="InterPro" id="IPR023148">
    <property type="entry name" value="tRNA_m1G_MeTrfase_C_sf"/>
</dbReference>
<dbReference type="GO" id="GO:0005829">
    <property type="term" value="C:cytosol"/>
    <property type="evidence" value="ECO:0007669"/>
    <property type="project" value="TreeGrafter"/>
</dbReference>
<dbReference type="InterPro" id="IPR029028">
    <property type="entry name" value="Alpha/beta_knot_MTases"/>
</dbReference>
<dbReference type="PANTHER" id="PTHR46417:SF1">
    <property type="entry name" value="TRNA (GUANINE-N(1)-)-METHYLTRANSFERASE"/>
    <property type="match status" value="1"/>
</dbReference>
<dbReference type="KEGG" id="erz:ER308_05035"/>
<dbReference type="EC" id="2.1.1.228" evidence="5 15"/>
<dbReference type="SUPFAM" id="SSF75217">
    <property type="entry name" value="alpha/beta knot"/>
    <property type="match status" value="1"/>
</dbReference>
<dbReference type="NCBIfam" id="NF000648">
    <property type="entry name" value="PRK00026.1"/>
    <property type="match status" value="1"/>
</dbReference>
<dbReference type="AlphaFoldDB" id="A0A411YCQ0"/>
<name>A0A411YCQ0_9ACTN</name>
<feature type="binding site" evidence="15 16">
    <location>
        <position position="113"/>
    </location>
    <ligand>
        <name>S-adenosyl-L-methionine</name>
        <dbReference type="ChEBI" id="CHEBI:59789"/>
    </ligand>
</feature>
<comment type="function">
    <text evidence="1 15 17">Specifically methylates guanosine-37 in various tRNAs.</text>
</comment>
<evidence type="ECO:0000256" key="13">
    <source>
        <dbReference type="ARBA" id="ARBA00033392"/>
    </source>
</evidence>
<comment type="subcellular location">
    <subcellularLocation>
        <location evidence="2 15 17">Cytoplasm</location>
    </subcellularLocation>
</comment>
<evidence type="ECO:0000256" key="10">
    <source>
        <dbReference type="ARBA" id="ARBA00022691"/>
    </source>
</evidence>
<dbReference type="OrthoDB" id="9807416at2"/>
<evidence type="ECO:0000256" key="11">
    <source>
        <dbReference type="ARBA" id="ARBA00022694"/>
    </source>
</evidence>
<dbReference type="RefSeq" id="WP_131153965.1">
    <property type="nucleotide sequence ID" value="NZ_CP036402.1"/>
</dbReference>
<dbReference type="PANTHER" id="PTHR46417">
    <property type="entry name" value="TRNA (GUANINE-N(1)-)-METHYLTRANSFERASE"/>
    <property type="match status" value="1"/>
</dbReference>
<feature type="region of interest" description="Disordered" evidence="18">
    <location>
        <begin position="222"/>
        <end position="246"/>
    </location>
</feature>
<dbReference type="Gene3D" id="3.40.1280.10">
    <property type="match status" value="1"/>
</dbReference>
<evidence type="ECO:0000256" key="14">
    <source>
        <dbReference type="ARBA" id="ARBA00047783"/>
    </source>
</evidence>
<keyword evidence="8 15" id="KW-0489">Methyltransferase</keyword>
<gene>
    <name evidence="15 20" type="primary">trmD</name>
    <name evidence="20" type="ORF">ER308_05035</name>
</gene>
<feature type="domain" description="tRNA methyltransferase TRMD/TRM10-type" evidence="19">
    <location>
        <begin position="1"/>
        <end position="224"/>
    </location>
</feature>
<evidence type="ECO:0000313" key="20">
    <source>
        <dbReference type="EMBL" id="QBI18968.1"/>
    </source>
</evidence>
<evidence type="ECO:0000313" key="21">
    <source>
        <dbReference type="Proteomes" id="UP000291469"/>
    </source>
</evidence>
<keyword evidence="11 15" id="KW-0819">tRNA processing</keyword>
<dbReference type="GO" id="GO:0002939">
    <property type="term" value="P:tRNA N1-guanine methylation"/>
    <property type="evidence" value="ECO:0007669"/>
    <property type="project" value="TreeGrafter"/>
</dbReference>
<evidence type="ECO:0000256" key="12">
    <source>
        <dbReference type="ARBA" id="ARBA00029736"/>
    </source>
</evidence>
<dbReference type="InterPro" id="IPR016009">
    <property type="entry name" value="tRNA_MeTrfase_TRMD/TRM10"/>
</dbReference>
<evidence type="ECO:0000256" key="18">
    <source>
        <dbReference type="SAM" id="MobiDB-lite"/>
    </source>
</evidence>
<dbReference type="EMBL" id="CP036402">
    <property type="protein sequence ID" value="QBI18968.1"/>
    <property type="molecule type" value="Genomic_DNA"/>
</dbReference>
<evidence type="ECO:0000256" key="5">
    <source>
        <dbReference type="ARBA" id="ARBA00012807"/>
    </source>
</evidence>
<dbReference type="Proteomes" id="UP000291469">
    <property type="component" value="Chromosome"/>
</dbReference>
<accession>A0A411YCQ0</accession>
<evidence type="ECO:0000256" key="1">
    <source>
        <dbReference type="ARBA" id="ARBA00002634"/>
    </source>
</evidence>
<evidence type="ECO:0000259" key="19">
    <source>
        <dbReference type="Pfam" id="PF01746"/>
    </source>
</evidence>
<protein>
    <recommendedName>
        <fullName evidence="6 15">tRNA (guanine-N(1)-)-methyltransferase</fullName>
        <ecNumber evidence="5 15">2.1.1.228</ecNumber>
    </recommendedName>
    <alternativeName>
        <fullName evidence="12 15">M1G-methyltransferase</fullName>
    </alternativeName>
    <alternativeName>
        <fullName evidence="13 15">tRNA [GM37] methyltransferase</fullName>
    </alternativeName>
</protein>
<evidence type="ECO:0000256" key="17">
    <source>
        <dbReference type="RuleBase" id="RU003464"/>
    </source>
</evidence>
<evidence type="ECO:0000256" key="15">
    <source>
        <dbReference type="HAMAP-Rule" id="MF_00605"/>
    </source>
</evidence>
<comment type="subunit">
    <text evidence="4 15 17">Homodimer.</text>
</comment>
<sequence length="246" mass="26931">MRIDVLTLFPEWFAGPLDASLLGRARDRGLVSVEPHDLRDWATDRHRTVDEPPYGGGAGMVLKPEPFFAAVEGLYGAVEARPRTIVLTPRGRLLDQALVAGFARERALLLLCGRYEGIDERVHEGLAHDEVSIGDYVLAGGEVAAAVLIEAVTRLLPGVMGNEESASDESFAEGLLEYPQYTRPLELRGMRVPEVLRSGDHGAVARWRRERAEARTRAVRPDLWAIRDGPDAPDGDGPASPRDHGD</sequence>
<dbReference type="Gene3D" id="1.10.1270.20">
    <property type="entry name" value="tRNA(m1g37)methyltransferase, domain 2"/>
    <property type="match status" value="1"/>
</dbReference>
<evidence type="ECO:0000256" key="8">
    <source>
        <dbReference type="ARBA" id="ARBA00022603"/>
    </source>
</evidence>
<evidence type="ECO:0000256" key="4">
    <source>
        <dbReference type="ARBA" id="ARBA00011738"/>
    </source>
</evidence>
<keyword evidence="10 15" id="KW-0949">S-adenosyl-L-methionine</keyword>
<evidence type="ECO:0000256" key="9">
    <source>
        <dbReference type="ARBA" id="ARBA00022679"/>
    </source>
</evidence>
<dbReference type="InterPro" id="IPR002649">
    <property type="entry name" value="tRNA_m1G_MeTrfase_TrmD"/>
</dbReference>
<dbReference type="CDD" id="cd18080">
    <property type="entry name" value="TrmD-like"/>
    <property type="match status" value="1"/>
</dbReference>
<dbReference type="HAMAP" id="MF_00605">
    <property type="entry name" value="TrmD"/>
    <property type="match status" value="1"/>
</dbReference>
<comment type="catalytic activity">
    <reaction evidence="14 15 17">
        <text>guanosine(37) in tRNA + S-adenosyl-L-methionine = N(1)-methylguanosine(37) in tRNA + S-adenosyl-L-homocysteine + H(+)</text>
        <dbReference type="Rhea" id="RHEA:36899"/>
        <dbReference type="Rhea" id="RHEA-COMP:10145"/>
        <dbReference type="Rhea" id="RHEA-COMP:10147"/>
        <dbReference type="ChEBI" id="CHEBI:15378"/>
        <dbReference type="ChEBI" id="CHEBI:57856"/>
        <dbReference type="ChEBI" id="CHEBI:59789"/>
        <dbReference type="ChEBI" id="CHEBI:73542"/>
        <dbReference type="ChEBI" id="CHEBI:74269"/>
        <dbReference type="EC" id="2.1.1.228"/>
    </reaction>
</comment>
<dbReference type="InterPro" id="IPR029026">
    <property type="entry name" value="tRNA_m1G_MTases_N"/>
</dbReference>
<dbReference type="NCBIfam" id="TIGR00088">
    <property type="entry name" value="trmD"/>
    <property type="match status" value="1"/>
</dbReference>
<organism evidence="20 21">
    <name type="scientific">Egibacter rhizosphaerae</name>
    <dbReference type="NCBI Taxonomy" id="1670831"/>
    <lineage>
        <taxon>Bacteria</taxon>
        <taxon>Bacillati</taxon>
        <taxon>Actinomycetota</taxon>
        <taxon>Nitriliruptoria</taxon>
        <taxon>Egibacterales</taxon>
        <taxon>Egibacteraceae</taxon>
        <taxon>Egibacter</taxon>
    </lineage>
</organism>